<accession>Q30R01</accession>
<keyword evidence="3 4" id="KW-0408">Iron</keyword>
<feature type="domain" description="Cytochrome c" evidence="5">
    <location>
        <begin position="118"/>
        <end position="195"/>
    </location>
</feature>
<dbReference type="InterPro" id="IPR009056">
    <property type="entry name" value="Cyt_c-like_dom"/>
</dbReference>
<dbReference type="SUPFAM" id="SSF46626">
    <property type="entry name" value="Cytochrome c"/>
    <property type="match status" value="1"/>
</dbReference>
<dbReference type="PROSITE" id="PS51007">
    <property type="entry name" value="CYTC"/>
    <property type="match status" value="1"/>
</dbReference>
<dbReference type="GO" id="GO:0009055">
    <property type="term" value="F:electron transfer activity"/>
    <property type="evidence" value="ECO:0007669"/>
    <property type="project" value="InterPro"/>
</dbReference>
<evidence type="ECO:0000313" key="7">
    <source>
        <dbReference type="Proteomes" id="UP000002714"/>
    </source>
</evidence>
<dbReference type="HOGENOM" id="CLU_1420797_0_0_7"/>
<protein>
    <recommendedName>
        <fullName evidence="5">Cytochrome c domain-containing protein</fullName>
    </recommendedName>
</protein>
<name>Q30R01_SULDN</name>
<organism evidence="6 7">
    <name type="scientific">Sulfurimonas denitrificans (strain ATCC 33889 / DSM 1251)</name>
    <name type="common">Thiomicrospira denitrificans (strain ATCC 33889 / DSM 1251)</name>
    <dbReference type="NCBI Taxonomy" id="326298"/>
    <lineage>
        <taxon>Bacteria</taxon>
        <taxon>Pseudomonadati</taxon>
        <taxon>Campylobacterota</taxon>
        <taxon>Epsilonproteobacteria</taxon>
        <taxon>Campylobacterales</taxon>
        <taxon>Sulfurimonadaceae</taxon>
        <taxon>Sulfurimonas</taxon>
    </lineage>
</organism>
<keyword evidence="1 4" id="KW-0349">Heme</keyword>
<sequence>MKINKTVLISTIVLLSIFSGCSDNTKKESGQSAASSEVTSAKSIEVLKNENAGEIKVALKEVDANQSHSYYYDYNIKSEYDMNSKPANDDASVREKARSAIDANLHVRSPYEGVEISMVVKKLSKNFIVKCSACHNDYANGVIGPSLLSKDADFIFEKISKFKDGSAKNVLMKDLVLQMDDKEIRELAEEIYEFNKKIKEMRK</sequence>
<evidence type="ECO:0000259" key="5">
    <source>
        <dbReference type="PROSITE" id="PS51007"/>
    </source>
</evidence>
<dbReference type="eggNOG" id="COG2863">
    <property type="taxonomic scope" value="Bacteria"/>
</dbReference>
<evidence type="ECO:0000313" key="6">
    <source>
        <dbReference type="EMBL" id="ABB44580.1"/>
    </source>
</evidence>
<dbReference type="InterPro" id="IPR036909">
    <property type="entry name" value="Cyt_c-like_dom_sf"/>
</dbReference>
<evidence type="ECO:0000256" key="1">
    <source>
        <dbReference type="ARBA" id="ARBA00022617"/>
    </source>
</evidence>
<proteinExistence type="predicted"/>
<evidence type="ECO:0000256" key="2">
    <source>
        <dbReference type="ARBA" id="ARBA00022723"/>
    </source>
</evidence>
<dbReference type="EMBL" id="CP000153">
    <property type="protein sequence ID" value="ABB44580.1"/>
    <property type="molecule type" value="Genomic_DNA"/>
</dbReference>
<evidence type="ECO:0000256" key="4">
    <source>
        <dbReference type="PROSITE-ProRule" id="PRU00433"/>
    </source>
</evidence>
<dbReference type="OrthoDB" id="5354561at2"/>
<keyword evidence="2 4" id="KW-0479">Metal-binding</keyword>
<dbReference type="GO" id="GO:0020037">
    <property type="term" value="F:heme binding"/>
    <property type="evidence" value="ECO:0007669"/>
    <property type="project" value="InterPro"/>
</dbReference>
<dbReference type="AlphaFoldDB" id="Q30R01"/>
<dbReference type="KEGG" id="tdn:Suden_1302"/>
<evidence type="ECO:0000256" key="3">
    <source>
        <dbReference type="ARBA" id="ARBA00023004"/>
    </source>
</evidence>
<keyword evidence="7" id="KW-1185">Reference proteome</keyword>
<dbReference type="Proteomes" id="UP000002714">
    <property type="component" value="Chromosome"/>
</dbReference>
<reference evidence="6 7" key="1">
    <citation type="journal article" date="2008" name="Appl. Environ. Microbiol.">
        <title>Genome of the epsilonproteobacterial chemolithoautotroph Sulfurimonas denitrificans.</title>
        <authorList>
            <person name="Sievert S.M."/>
            <person name="Scott K.M."/>
            <person name="Klotz M.G."/>
            <person name="Chain P.S.G."/>
            <person name="Hauser L.J."/>
            <person name="Hemp J."/>
            <person name="Huegler M."/>
            <person name="Land M."/>
            <person name="Lapidus A."/>
            <person name="Larimer F.W."/>
            <person name="Lucas S."/>
            <person name="Malfatti S.A."/>
            <person name="Meyer F."/>
            <person name="Paulsen I.T."/>
            <person name="Ren Q."/>
            <person name="Simon J."/>
            <person name="Bailey K."/>
            <person name="Diaz E."/>
            <person name="Fitzpatrick K.A."/>
            <person name="Glover B."/>
            <person name="Gwatney N."/>
            <person name="Korajkic A."/>
            <person name="Long A."/>
            <person name="Mobberley J.M."/>
            <person name="Pantry S.N."/>
            <person name="Pazder G."/>
            <person name="Peterson S."/>
            <person name="Quintanilla J.D."/>
            <person name="Sprinkle R."/>
            <person name="Stephens J."/>
            <person name="Thomas P."/>
            <person name="Vaughn R."/>
            <person name="Weber M.J."/>
            <person name="Wooten L.L."/>
        </authorList>
    </citation>
    <scope>NUCLEOTIDE SEQUENCE [LARGE SCALE GENOMIC DNA]</scope>
    <source>
        <strain evidence="7">ATCC 33889 / DSM 1251</strain>
    </source>
</reference>
<dbReference type="Gene3D" id="1.10.760.10">
    <property type="entry name" value="Cytochrome c-like domain"/>
    <property type="match status" value="1"/>
</dbReference>
<dbReference type="GO" id="GO:0046872">
    <property type="term" value="F:metal ion binding"/>
    <property type="evidence" value="ECO:0007669"/>
    <property type="project" value="UniProtKB-KW"/>
</dbReference>
<dbReference type="PROSITE" id="PS51257">
    <property type="entry name" value="PROKAR_LIPOPROTEIN"/>
    <property type="match status" value="1"/>
</dbReference>
<dbReference type="STRING" id="326298.Suden_1302"/>
<dbReference type="RefSeq" id="WP_011372932.1">
    <property type="nucleotide sequence ID" value="NC_007575.1"/>
</dbReference>
<gene>
    <name evidence="6" type="ordered locus">Suden_1302</name>
</gene>